<dbReference type="Proteomes" id="UP000807115">
    <property type="component" value="Chromosome 10"/>
</dbReference>
<evidence type="ECO:0000256" key="1">
    <source>
        <dbReference type="SAM" id="MobiDB-lite"/>
    </source>
</evidence>
<name>A0A921PXW5_SORBI</name>
<reference evidence="2" key="2">
    <citation type="submission" date="2020-10" db="EMBL/GenBank/DDBJ databases">
        <authorList>
            <person name="Cooper E.A."/>
            <person name="Brenton Z.W."/>
            <person name="Flinn B.S."/>
            <person name="Jenkins J."/>
            <person name="Shu S."/>
            <person name="Flowers D."/>
            <person name="Luo F."/>
            <person name="Wang Y."/>
            <person name="Xia P."/>
            <person name="Barry K."/>
            <person name="Daum C."/>
            <person name="Lipzen A."/>
            <person name="Yoshinaga Y."/>
            <person name="Schmutz J."/>
            <person name="Saski C."/>
            <person name="Vermerris W."/>
            <person name="Kresovich S."/>
        </authorList>
    </citation>
    <scope>NUCLEOTIDE SEQUENCE</scope>
</reference>
<evidence type="ECO:0000313" key="2">
    <source>
        <dbReference type="EMBL" id="KAG0512357.1"/>
    </source>
</evidence>
<evidence type="ECO:0000313" key="3">
    <source>
        <dbReference type="Proteomes" id="UP000807115"/>
    </source>
</evidence>
<feature type="compositionally biased region" description="Acidic residues" evidence="1">
    <location>
        <begin position="121"/>
        <end position="130"/>
    </location>
</feature>
<sequence>MLGIKGMSVLPLFLVQWSVLDHIFTLFIHMDPLILFLLPQWVLDLLLQCLSLNRGTKKRLTFSVEVAPAALLVPEGKSVKNGKRNAEDEIEKVVSAKKQKLPEKVVPVKKQPPPKKVESSSSEEDSSDSEVEAKVQPKKVIQPKKGTQPAKQESSDDSSSESSSDDASIIHLLLGLSFY</sequence>
<organism evidence="2 3">
    <name type="scientific">Sorghum bicolor</name>
    <name type="common">Sorghum</name>
    <name type="synonym">Sorghum vulgare</name>
    <dbReference type="NCBI Taxonomy" id="4558"/>
    <lineage>
        <taxon>Eukaryota</taxon>
        <taxon>Viridiplantae</taxon>
        <taxon>Streptophyta</taxon>
        <taxon>Embryophyta</taxon>
        <taxon>Tracheophyta</taxon>
        <taxon>Spermatophyta</taxon>
        <taxon>Magnoliopsida</taxon>
        <taxon>Liliopsida</taxon>
        <taxon>Poales</taxon>
        <taxon>Poaceae</taxon>
        <taxon>PACMAD clade</taxon>
        <taxon>Panicoideae</taxon>
        <taxon>Andropogonodae</taxon>
        <taxon>Andropogoneae</taxon>
        <taxon>Sorghinae</taxon>
        <taxon>Sorghum</taxon>
    </lineage>
</organism>
<dbReference type="AlphaFoldDB" id="A0A921PXW5"/>
<gene>
    <name evidence="2" type="ORF">BDA96_10G006300</name>
</gene>
<reference evidence="2" key="1">
    <citation type="journal article" date="2019" name="BMC Genomics">
        <title>A new reference genome for Sorghum bicolor reveals high levels of sequence similarity between sweet and grain genotypes: implications for the genetics of sugar metabolism.</title>
        <authorList>
            <person name="Cooper E.A."/>
            <person name="Brenton Z.W."/>
            <person name="Flinn B.S."/>
            <person name="Jenkins J."/>
            <person name="Shu S."/>
            <person name="Flowers D."/>
            <person name="Luo F."/>
            <person name="Wang Y."/>
            <person name="Xia P."/>
            <person name="Barry K."/>
            <person name="Daum C."/>
            <person name="Lipzen A."/>
            <person name="Yoshinaga Y."/>
            <person name="Schmutz J."/>
            <person name="Saski C."/>
            <person name="Vermerris W."/>
            <person name="Kresovich S."/>
        </authorList>
    </citation>
    <scope>NUCLEOTIDE SEQUENCE</scope>
</reference>
<protein>
    <submittedName>
        <fullName evidence="2">Uncharacterized protein</fullName>
    </submittedName>
</protein>
<comment type="caution">
    <text evidence="2">The sequence shown here is derived from an EMBL/GenBank/DDBJ whole genome shotgun (WGS) entry which is preliminary data.</text>
</comment>
<feature type="region of interest" description="Disordered" evidence="1">
    <location>
        <begin position="102"/>
        <end position="167"/>
    </location>
</feature>
<dbReference type="EMBL" id="CM027689">
    <property type="protein sequence ID" value="KAG0512357.1"/>
    <property type="molecule type" value="Genomic_DNA"/>
</dbReference>
<proteinExistence type="predicted"/>
<accession>A0A921PXW5</accession>